<feature type="repeat" description="ANK" evidence="3">
    <location>
        <begin position="121"/>
        <end position="153"/>
    </location>
</feature>
<feature type="non-terminal residue" evidence="5">
    <location>
        <position position="338"/>
    </location>
</feature>
<dbReference type="SMART" id="SM00248">
    <property type="entry name" value="ANK"/>
    <property type="match status" value="6"/>
</dbReference>
<dbReference type="InterPro" id="IPR036770">
    <property type="entry name" value="Ankyrin_rpt-contain_sf"/>
</dbReference>
<evidence type="ECO:0000313" key="5">
    <source>
        <dbReference type="EMBL" id="KAK3238553.1"/>
    </source>
</evidence>
<feature type="region of interest" description="Disordered" evidence="4">
    <location>
        <begin position="1"/>
        <end position="27"/>
    </location>
</feature>
<dbReference type="Proteomes" id="UP001190700">
    <property type="component" value="Unassembled WGS sequence"/>
</dbReference>
<gene>
    <name evidence="5" type="ORF">CYMTET_51445</name>
</gene>
<accession>A0AAE0ERT7</accession>
<dbReference type="PRINTS" id="PR01415">
    <property type="entry name" value="ANKYRIN"/>
</dbReference>
<dbReference type="InterPro" id="IPR002110">
    <property type="entry name" value="Ankyrin_rpt"/>
</dbReference>
<reference evidence="5 6" key="1">
    <citation type="journal article" date="2015" name="Genome Biol. Evol.">
        <title>Comparative Genomics of a Bacterivorous Green Alga Reveals Evolutionary Causalities and Consequences of Phago-Mixotrophic Mode of Nutrition.</title>
        <authorList>
            <person name="Burns J.A."/>
            <person name="Paasch A."/>
            <person name="Narechania A."/>
            <person name="Kim E."/>
        </authorList>
    </citation>
    <scope>NUCLEOTIDE SEQUENCE [LARGE SCALE GENOMIC DNA]</scope>
    <source>
        <strain evidence="5 6">PLY_AMNH</strain>
    </source>
</reference>
<keyword evidence="1" id="KW-0677">Repeat</keyword>
<organism evidence="5 6">
    <name type="scientific">Cymbomonas tetramitiformis</name>
    <dbReference type="NCBI Taxonomy" id="36881"/>
    <lineage>
        <taxon>Eukaryota</taxon>
        <taxon>Viridiplantae</taxon>
        <taxon>Chlorophyta</taxon>
        <taxon>Pyramimonadophyceae</taxon>
        <taxon>Pyramimonadales</taxon>
        <taxon>Pyramimonadaceae</taxon>
        <taxon>Cymbomonas</taxon>
    </lineage>
</organism>
<dbReference type="PANTHER" id="PTHR24198:SF165">
    <property type="entry name" value="ANKYRIN REPEAT-CONTAINING PROTEIN-RELATED"/>
    <property type="match status" value="1"/>
</dbReference>
<feature type="repeat" description="ANK" evidence="3">
    <location>
        <begin position="154"/>
        <end position="186"/>
    </location>
</feature>
<feature type="compositionally biased region" description="Basic and acidic residues" evidence="4">
    <location>
        <begin position="193"/>
        <end position="211"/>
    </location>
</feature>
<dbReference type="SUPFAM" id="SSF48403">
    <property type="entry name" value="Ankyrin repeat"/>
    <property type="match status" value="1"/>
</dbReference>
<feature type="repeat" description="ANK" evidence="3">
    <location>
        <begin position="259"/>
        <end position="291"/>
    </location>
</feature>
<evidence type="ECO:0000313" key="6">
    <source>
        <dbReference type="Proteomes" id="UP001190700"/>
    </source>
</evidence>
<dbReference type="PROSITE" id="PS50297">
    <property type="entry name" value="ANK_REP_REGION"/>
    <property type="match status" value="3"/>
</dbReference>
<dbReference type="AlphaFoldDB" id="A0AAE0ERT7"/>
<dbReference type="Gene3D" id="1.25.40.20">
    <property type="entry name" value="Ankyrin repeat-containing domain"/>
    <property type="match status" value="2"/>
</dbReference>
<name>A0AAE0ERT7_9CHLO</name>
<keyword evidence="6" id="KW-1185">Reference proteome</keyword>
<dbReference type="PANTHER" id="PTHR24198">
    <property type="entry name" value="ANKYRIN REPEAT AND PROTEIN KINASE DOMAIN-CONTAINING PROTEIN"/>
    <property type="match status" value="1"/>
</dbReference>
<comment type="caution">
    <text evidence="5">The sequence shown here is derived from an EMBL/GenBank/DDBJ whole genome shotgun (WGS) entry which is preliminary data.</text>
</comment>
<dbReference type="PROSITE" id="PS50088">
    <property type="entry name" value="ANK_REPEAT"/>
    <property type="match status" value="3"/>
</dbReference>
<dbReference type="EMBL" id="LGRX02034177">
    <property type="protein sequence ID" value="KAK3238553.1"/>
    <property type="molecule type" value="Genomic_DNA"/>
</dbReference>
<feature type="region of interest" description="Disordered" evidence="4">
    <location>
        <begin position="185"/>
        <end position="211"/>
    </location>
</feature>
<protein>
    <submittedName>
        <fullName evidence="5">Uncharacterized protein</fullName>
    </submittedName>
</protein>
<keyword evidence="2 3" id="KW-0040">ANK repeat</keyword>
<evidence type="ECO:0000256" key="4">
    <source>
        <dbReference type="SAM" id="MobiDB-lite"/>
    </source>
</evidence>
<sequence length="338" mass="36715">MEQPSREDGHERTKPLPTYKSSQLESELSDPWKKAGKNRMIVYTPEVLRSALHNAIGKAELDDVKLCVDRGASLEWRDEGDGCGMSSIHLAVCCAAPMHKKLEVIDWLINEKVELDCIDYMESTPLHCAAALGEPEVVTRLLKAGANPRSWDAESLTPLHLAANNGHLAAARALTSNWAPVDESDIEPEELEDPKLCHPKEKDKARREGSKRVATSGTNLYIARRGTALHVCAAADRLHVARHLIEEAGADVLSSAGPQQGTPLHIAARCGHKDICLLLLHNGAEVDARDAYGETPLMRGVEVLPLTPPSAARLSEMLHADDTLVALEGERAAVCGIK</sequence>
<proteinExistence type="predicted"/>
<feature type="compositionally biased region" description="Basic and acidic residues" evidence="4">
    <location>
        <begin position="1"/>
        <end position="14"/>
    </location>
</feature>
<evidence type="ECO:0000256" key="3">
    <source>
        <dbReference type="PROSITE-ProRule" id="PRU00023"/>
    </source>
</evidence>
<dbReference type="Pfam" id="PF12796">
    <property type="entry name" value="Ank_2"/>
    <property type="match status" value="2"/>
</dbReference>
<evidence type="ECO:0000256" key="2">
    <source>
        <dbReference type="ARBA" id="ARBA00023043"/>
    </source>
</evidence>
<evidence type="ECO:0000256" key="1">
    <source>
        <dbReference type="ARBA" id="ARBA00022737"/>
    </source>
</evidence>